<reference evidence="2 3" key="1">
    <citation type="submission" date="2014-11" db="EMBL/GenBank/DDBJ databases">
        <title>Genome sequence of Flavihumibacter solisilvae 3-3.</title>
        <authorList>
            <person name="Zhou G."/>
            <person name="Li M."/>
            <person name="Wang G."/>
        </authorList>
    </citation>
    <scope>NUCLEOTIDE SEQUENCE [LARGE SCALE GENOMIC DNA]</scope>
    <source>
        <strain evidence="2 3">3-3</strain>
    </source>
</reference>
<dbReference type="Proteomes" id="UP000031408">
    <property type="component" value="Unassembled WGS sequence"/>
</dbReference>
<feature type="domain" description="General stress protein FMN-binding split barrel" evidence="1">
    <location>
        <begin position="12"/>
        <end position="159"/>
    </location>
</feature>
<evidence type="ECO:0000313" key="2">
    <source>
        <dbReference type="EMBL" id="KIC96159.1"/>
    </source>
</evidence>
<dbReference type="PANTHER" id="PTHR34818">
    <property type="entry name" value="PROTEIN BLI-3"/>
    <property type="match status" value="1"/>
</dbReference>
<evidence type="ECO:0000313" key="3">
    <source>
        <dbReference type="Proteomes" id="UP000031408"/>
    </source>
</evidence>
<keyword evidence="3" id="KW-1185">Reference proteome</keyword>
<dbReference type="SUPFAM" id="SSF50475">
    <property type="entry name" value="FMN-binding split barrel"/>
    <property type="match status" value="1"/>
</dbReference>
<protein>
    <recommendedName>
        <fullName evidence="1">General stress protein FMN-binding split barrel domain-containing protein</fullName>
    </recommendedName>
</protein>
<gene>
    <name evidence="2" type="ORF">OI18_01995</name>
</gene>
<name>A0A0C1J077_9BACT</name>
<dbReference type="STRING" id="1349421.OI18_01995"/>
<organism evidence="2 3">
    <name type="scientific">Flavihumibacter solisilvae</name>
    <dbReference type="NCBI Taxonomy" id="1349421"/>
    <lineage>
        <taxon>Bacteria</taxon>
        <taxon>Pseudomonadati</taxon>
        <taxon>Bacteroidota</taxon>
        <taxon>Chitinophagia</taxon>
        <taxon>Chitinophagales</taxon>
        <taxon>Chitinophagaceae</taxon>
        <taxon>Flavihumibacter</taxon>
    </lineage>
</organism>
<dbReference type="InterPro" id="IPR038725">
    <property type="entry name" value="YdaG_split_barrel_FMN-bd"/>
</dbReference>
<comment type="caution">
    <text evidence="2">The sequence shown here is derived from an EMBL/GenBank/DDBJ whole genome shotgun (WGS) entry which is preliminary data.</text>
</comment>
<dbReference type="Gene3D" id="2.30.110.10">
    <property type="entry name" value="Electron Transport, Fmn-binding Protein, Chain A"/>
    <property type="match status" value="1"/>
</dbReference>
<dbReference type="PANTHER" id="PTHR34818:SF1">
    <property type="entry name" value="PROTEIN BLI-3"/>
    <property type="match status" value="1"/>
</dbReference>
<evidence type="ECO:0000259" key="1">
    <source>
        <dbReference type="Pfam" id="PF16242"/>
    </source>
</evidence>
<dbReference type="Pfam" id="PF16242">
    <property type="entry name" value="Pyrid_ox_like"/>
    <property type="match status" value="1"/>
</dbReference>
<proteinExistence type="predicted"/>
<dbReference type="OrthoDB" id="1432662at2"/>
<dbReference type="RefSeq" id="WP_039137028.1">
    <property type="nucleotide sequence ID" value="NZ_JSVC01000002.1"/>
</dbReference>
<sequence length="169" mass="18733">MGTTKNLSDQAAVDKVKELAEEAKLCMLCTSLGQTPFNTRPMATQTIEEDGTFWFFSPADSSKNAEIASDNRVQLIYSNRPGSEYLSVYGRAEIVRDTAKAKELWNVFLTTWFPGGAEDPNVTLIKVTPEEGHYWDTKNNKMVQSIKIAVGAIRGKMTDDGVDGDFRIA</sequence>
<accession>A0A0C1J077</accession>
<dbReference type="AlphaFoldDB" id="A0A0C1J077"/>
<dbReference type="EMBL" id="JSVC01000002">
    <property type="protein sequence ID" value="KIC96159.1"/>
    <property type="molecule type" value="Genomic_DNA"/>
</dbReference>
<dbReference type="InterPro" id="IPR052917">
    <property type="entry name" value="Stress-Dev_Protein"/>
</dbReference>
<dbReference type="InterPro" id="IPR012349">
    <property type="entry name" value="Split_barrel_FMN-bd"/>
</dbReference>